<dbReference type="Proteomes" id="UP001497512">
    <property type="component" value="Chromosome 1"/>
</dbReference>
<protein>
    <submittedName>
        <fullName evidence="1">Uncharacterized protein</fullName>
    </submittedName>
</protein>
<dbReference type="EMBL" id="OZ019893">
    <property type="protein sequence ID" value="CAK9191289.1"/>
    <property type="molecule type" value="Genomic_DNA"/>
</dbReference>
<accession>A0ABP0TAW6</accession>
<sequence>MRGSPINAADLVGRSPALVCSYTLGWKDLINAADQLVGSSSCAINSCGQSMFLAATLGWSTILQLQFIQGTVLDSS</sequence>
<keyword evidence="2" id="KW-1185">Reference proteome</keyword>
<name>A0ABP0TAW6_9BRYO</name>
<reference evidence="1 2" key="1">
    <citation type="submission" date="2024-02" db="EMBL/GenBank/DDBJ databases">
        <authorList>
            <consortium name="ELIXIR-Norway"/>
            <consortium name="Elixir Norway"/>
        </authorList>
    </citation>
    <scope>NUCLEOTIDE SEQUENCE [LARGE SCALE GENOMIC DNA]</scope>
</reference>
<gene>
    <name evidence="1" type="ORF">CSSPTR1EN2_LOCUS1316</name>
</gene>
<evidence type="ECO:0000313" key="1">
    <source>
        <dbReference type="EMBL" id="CAK9191289.1"/>
    </source>
</evidence>
<evidence type="ECO:0000313" key="2">
    <source>
        <dbReference type="Proteomes" id="UP001497512"/>
    </source>
</evidence>
<organism evidence="1 2">
    <name type="scientific">Sphagnum troendelagicum</name>
    <dbReference type="NCBI Taxonomy" id="128251"/>
    <lineage>
        <taxon>Eukaryota</taxon>
        <taxon>Viridiplantae</taxon>
        <taxon>Streptophyta</taxon>
        <taxon>Embryophyta</taxon>
        <taxon>Bryophyta</taxon>
        <taxon>Sphagnophytina</taxon>
        <taxon>Sphagnopsida</taxon>
        <taxon>Sphagnales</taxon>
        <taxon>Sphagnaceae</taxon>
        <taxon>Sphagnum</taxon>
    </lineage>
</organism>
<proteinExistence type="predicted"/>